<comment type="caution">
    <text evidence="12">The sequence shown here is derived from an EMBL/GenBank/DDBJ whole genome shotgun (WGS) entry which is preliminary data.</text>
</comment>
<dbReference type="GO" id="GO:0005525">
    <property type="term" value="F:GTP binding"/>
    <property type="evidence" value="ECO:0007669"/>
    <property type="project" value="UniProtKB-UniRule"/>
</dbReference>
<dbReference type="AlphaFoldDB" id="A0A1F5TRX9"/>
<evidence type="ECO:0000256" key="3">
    <source>
        <dbReference type="ARBA" id="ARBA00022517"/>
    </source>
</evidence>
<dbReference type="Gene3D" id="3.30.300.20">
    <property type="match status" value="1"/>
</dbReference>
<dbReference type="PRINTS" id="PR00449">
    <property type="entry name" value="RASTRNSFRMNG"/>
</dbReference>
<dbReference type="CDD" id="cd01894">
    <property type="entry name" value="EngA1"/>
    <property type="match status" value="1"/>
</dbReference>
<protein>
    <recommendedName>
        <fullName evidence="2 8">GTPase Der</fullName>
    </recommendedName>
    <alternativeName>
        <fullName evidence="7 8">GTP-binding protein EngA</fullName>
    </alternativeName>
</protein>
<keyword evidence="6 8" id="KW-0342">GTP-binding</keyword>
<feature type="binding site" evidence="8">
    <location>
        <begin position="61"/>
        <end position="65"/>
    </location>
    <ligand>
        <name>GTP</name>
        <dbReference type="ChEBI" id="CHEBI:37565"/>
        <label>1</label>
    </ligand>
</feature>
<dbReference type="PANTHER" id="PTHR43834:SF6">
    <property type="entry name" value="GTPASE DER"/>
    <property type="match status" value="1"/>
</dbReference>
<evidence type="ECO:0000256" key="2">
    <source>
        <dbReference type="ARBA" id="ARBA00020953"/>
    </source>
</evidence>
<dbReference type="EMBL" id="MFGO01000008">
    <property type="protein sequence ID" value="OGF41547.1"/>
    <property type="molecule type" value="Genomic_DNA"/>
</dbReference>
<dbReference type="Pfam" id="PF14714">
    <property type="entry name" value="KH_dom-like"/>
    <property type="match status" value="1"/>
</dbReference>
<evidence type="ECO:0000256" key="4">
    <source>
        <dbReference type="ARBA" id="ARBA00022737"/>
    </source>
</evidence>
<organism evidence="12 13">
    <name type="scientific">Candidatus Falkowbacteria bacterium RIFOXYD2_FULL_34_120</name>
    <dbReference type="NCBI Taxonomy" id="1798007"/>
    <lineage>
        <taxon>Bacteria</taxon>
        <taxon>Candidatus Falkowiibacteriota</taxon>
    </lineage>
</organism>
<dbReference type="PIRSF" id="PIRSF006485">
    <property type="entry name" value="GTP-binding_EngA"/>
    <property type="match status" value="1"/>
</dbReference>
<keyword evidence="3 8" id="KW-0690">Ribosome biogenesis</keyword>
<comment type="similarity">
    <text evidence="1 8 9 10">Belongs to the TRAFAC class TrmE-Era-EngA-EngB-Septin-like GTPase superfamily. EngA (Der) GTPase family.</text>
</comment>
<evidence type="ECO:0000256" key="5">
    <source>
        <dbReference type="ARBA" id="ARBA00022741"/>
    </source>
</evidence>
<feature type="binding site" evidence="8">
    <location>
        <begin position="271"/>
        <end position="275"/>
    </location>
    <ligand>
        <name>GTP</name>
        <dbReference type="ChEBI" id="CHEBI:37565"/>
        <label>2</label>
    </ligand>
</feature>
<dbReference type="NCBIfam" id="TIGR03594">
    <property type="entry name" value="GTPase_EngA"/>
    <property type="match status" value="1"/>
</dbReference>
<comment type="function">
    <text evidence="8 10">GTPase that plays an essential role in the late steps of ribosome biogenesis.</text>
</comment>
<feature type="binding site" evidence="8">
    <location>
        <begin position="14"/>
        <end position="21"/>
    </location>
    <ligand>
        <name>GTP</name>
        <dbReference type="ChEBI" id="CHEBI:37565"/>
        <label>1</label>
    </ligand>
</feature>
<accession>A0A1F5TRX9</accession>
<evidence type="ECO:0000256" key="10">
    <source>
        <dbReference type="RuleBase" id="RU004481"/>
    </source>
</evidence>
<name>A0A1F5TRX9_9BACT</name>
<dbReference type="InterPro" id="IPR027417">
    <property type="entry name" value="P-loop_NTPase"/>
</dbReference>
<feature type="binding site" evidence="8">
    <location>
        <begin position="343"/>
        <end position="346"/>
    </location>
    <ligand>
        <name>GTP</name>
        <dbReference type="ChEBI" id="CHEBI:37565"/>
        <label>2</label>
    </ligand>
</feature>
<feature type="binding site" evidence="8">
    <location>
        <begin position="136"/>
        <end position="139"/>
    </location>
    <ligand>
        <name>GTP</name>
        <dbReference type="ChEBI" id="CHEBI:37565"/>
        <label>1</label>
    </ligand>
</feature>
<evidence type="ECO:0000256" key="9">
    <source>
        <dbReference type="PROSITE-ProRule" id="PRU01049"/>
    </source>
</evidence>
<dbReference type="CDD" id="cd01895">
    <property type="entry name" value="EngA2"/>
    <property type="match status" value="1"/>
</dbReference>
<feature type="domain" description="EngA-type G" evidence="11">
    <location>
        <begin position="218"/>
        <end position="398"/>
    </location>
</feature>
<dbReference type="PROSITE" id="PS51712">
    <property type="entry name" value="G_ENGA"/>
    <property type="match status" value="1"/>
</dbReference>
<comment type="subunit">
    <text evidence="8">Associates with the 50S ribosomal subunit.</text>
</comment>
<evidence type="ECO:0000256" key="8">
    <source>
        <dbReference type="HAMAP-Rule" id="MF_00195"/>
    </source>
</evidence>
<proteinExistence type="inferred from homology"/>
<evidence type="ECO:0000256" key="7">
    <source>
        <dbReference type="ARBA" id="ARBA00032345"/>
    </source>
</evidence>
<dbReference type="Proteomes" id="UP000177579">
    <property type="component" value="Unassembled WGS sequence"/>
</dbReference>
<evidence type="ECO:0000313" key="13">
    <source>
        <dbReference type="Proteomes" id="UP000177579"/>
    </source>
</evidence>
<gene>
    <name evidence="8" type="primary">der</name>
    <name evidence="12" type="ORF">A2531_02545</name>
</gene>
<dbReference type="Pfam" id="PF01926">
    <property type="entry name" value="MMR_HSR1"/>
    <property type="match status" value="2"/>
</dbReference>
<reference evidence="12 13" key="1">
    <citation type="journal article" date="2016" name="Nat. Commun.">
        <title>Thousands of microbial genomes shed light on interconnected biogeochemical processes in an aquifer system.</title>
        <authorList>
            <person name="Anantharaman K."/>
            <person name="Brown C.T."/>
            <person name="Hug L.A."/>
            <person name="Sharon I."/>
            <person name="Castelle C.J."/>
            <person name="Probst A.J."/>
            <person name="Thomas B.C."/>
            <person name="Singh A."/>
            <person name="Wilkins M.J."/>
            <person name="Karaoz U."/>
            <person name="Brodie E.L."/>
            <person name="Williams K.H."/>
            <person name="Hubbard S.S."/>
            <person name="Banfield J.F."/>
        </authorList>
    </citation>
    <scope>NUCLEOTIDE SEQUENCE [LARGE SCALE GENOMIC DNA]</scope>
</reference>
<sequence length="503" mass="56801">MQTKNNLPLVVLFGRTNVGKSTLFNCLIEQNKAIISDIAGTTRDSNIGTVEWNGKKFKLVDTGGIMNIKNLSKKKVLTDDIDTKVQNQAREFLMRADLILFLVDTRTGLLPPDKEMALILKKIIPKNKTKVILIANKTDSPSLQKETAEFNKLGLGEPVNVSATTGSGTGDMLDIVIKKLQSAPWVKTKKTSSVLLRDSKPVKKNELKETSIEKEDCINVCILGKPNVGKSSLINAILGEERVIVSATPHTTREPQDTEIIYKNKKINLIDTAGISKQGQRGAKKIKFKKALEKQSIEKTLWILNRSNIALLVLDINEGLTHQDSKLVEEIVNRNISLIIIGNKWDLIKEKNTKKYTENIYYALPFAAWAPIQFLSAKTGNKVQKTLDLILEIYEQRIVKIDANPLNKFLAKIIKKHRPVKARGTKHPHIFELKQETVNPPKFSIRIGAKDTIHFSYLQFIKNRLREKFGFHGTPLTIYVDKNKRIHGKHEIINENTKIKDQN</sequence>
<keyword evidence="4 10" id="KW-0677">Repeat</keyword>
<evidence type="ECO:0000313" key="12">
    <source>
        <dbReference type="EMBL" id="OGF41547.1"/>
    </source>
</evidence>
<keyword evidence="5 8" id="KW-0547">Nucleotide-binding</keyword>
<feature type="binding site" evidence="8">
    <location>
        <begin position="224"/>
        <end position="231"/>
    </location>
    <ligand>
        <name>GTP</name>
        <dbReference type="ChEBI" id="CHEBI:37565"/>
        <label>2</label>
    </ligand>
</feature>
<evidence type="ECO:0000256" key="1">
    <source>
        <dbReference type="ARBA" id="ARBA00008279"/>
    </source>
</evidence>
<dbReference type="InterPro" id="IPR006073">
    <property type="entry name" value="GTP-bd"/>
</dbReference>
<dbReference type="NCBIfam" id="TIGR00231">
    <property type="entry name" value="small_GTP"/>
    <property type="match status" value="2"/>
</dbReference>
<dbReference type="PANTHER" id="PTHR43834">
    <property type="entry name" value="GTPASE DER"/>
    <property type="match status" value="1"/>
</dbReference>
<dbReference type="InterPro" id="IPR016484">
    <property type="entry name" value="GTPase_Der"/>
</dbReference>
<dbReference type="InterPro" id="IPR015946">
    <property type="entry name" value="KH_dom-like_a/b"/>
</dbReference>
<dbReference type="Gene3D" id="3.40.50.300">
    <property type="entry name" value="P-loop containing nucleotide triphosphate hydrolases"/>
    <property type="match status" value="2"/>
</dbReference>
<dbReference type="InterPro" id="IPR005225">
    <property type="entry name" value="Small_GTP-bd"/>
</dbReference>
<dbReference type="GO" id="GO:0042254">
    <property type="term" value="P:ribosome biogenesis"/>
    <property type="evidence" value="ECO:0007669"/>
    <property type="project" value="UniProtKB-KW"/>
</dbReference>
<evidence type="ECO:0000256" key="6">
    <source>
        <dbReference type="ARBA" id="ARBA00023134"/>
    </source>
</evidence>
<dbReference type="InterPro" id="IPR032859">
    <property type="entry name" value="KH_dom-like"/>
</dbReference>
<dbReference type="InterPro" id="IPR031166">
    <property type="entry name" value="G_ENGA"/>
</dbReference>
<dbReference type="SUPFAM" id="SSF52540">
    <property type="entry name" value="P-loop containing nucleoside triphosphate hydrolases"/>
    <property type="match status" value="2"/>
</dbReference>
<dbReference type="HAMAP" id="MF_00195">
    <property type="entry name" value="GTPase_Der"/>
    <property type="match status" value="1"/>
</dbReference>
<evidence type="ECO:0000259" key="11">
    <source>
        <dbReference type="PROSITE" id="PS51712"/>
    </source>
</evidence>